<dbReference type="AlphaFoldDB" id="A0A523QHT6"/>
<dbReference type="Pfam" id="PF13596">
    <property type="entry name" value="PAS_10"/>
    <property type="match status" value="1"/>
</dbReference>
<name>A0A523QHT6_UNCAE</name>
<dbReference type="NCBIfam" id="TIGR00229">
    <property type="entry name" value="sensory_box"/>
    <property type="match status" value="1"/>
</dbReference>
<dbReference type="Gene3D" id="3.30.450.20">
    <property type="entry name" value="PAS domain"/>
    <property type="match status" value="1"/>
</dbReference>
<organism evidence="1 2">
    <name type="scientific">Aerophobetes bacterium</name>
    <dbReference type="NCBI Taxonomy" id="2030807"/>
    <lineage>
        <taxon>Bacteria</taxon>
        <taxon>Candidatus Aerophobota</taxon>
    </lineage>
</organism>
<dbReference type="Proteomes" id="UP000320781">
    <property type="component" value="Unassembled WGS sequence"/>
</dbReference>
<evidence type="ECO:0000313" key="2">
    <source>
        <dbReference type="Proteomes" id="UP000320781"/>
    </source>
</evidence>
<evidence type="ECO:0000313" key="1">
    <source>
        <dbReference type="EMBL" id="TES85111.1"/>
    </source>
</evidence>
<dbReference type="EMBL" id="SOKU01000255">
    <property type="protein sequence ID" value="TES85111.1"/>
    <property type="molecule type" value="Genomic_DNA"/>
</dbReference>
<dbReference type="SUPFAM" id="SSF55785">
    <property type="entry name" value="PYP-like sensor domain (PAS domain)"/>
    <property type="match status" value="1"/>
</dbReference>
<proteinExistence type="predicted"/>
<reference evidence="1 2" key="1">
    <citation type="submission" date="2019-03" db="EMBL/GenBank/DDBJ databases">
        <title>Metabolic potential of uncultured bacteria and archaea associated with petroleum seepage in deep-sea sediments.</title>
        <authorList>
            <person name="Dong X."/>
            <person name="Hubert C."/>
        </authorList>
    </citation>
    <scope>NUCLEOTIDE SEQUENCE [LARGE SCALE GENOMIC DNA]</scope>
    <source>
        <strain evidence="1">E44_bin92</strain>
    </source>
</reference>
<sequence length="127" mass="14346">MIENLSWSVLKSILNTLPLEITFVGEDDSVRYFSGSGRGIFPRDPSLIGMKVQDCHPASSRPAVNRLLDSFKNDRASFAESWMNKDGKKIYVRYAAVRSDDGRYLGCVETVQDITDIQKLQGEKRLD</sequence>
<accession>A0A523QHT6</accession>
<dbReference type="InterPro" id="IPR035965">
    <property type="entry name" value="PAS-like_dom_sf"/>
</dbReference>
<protein>
    <submittedName>
        <fullName evidence="1">DUF438 domain-containing protein</fullName>
    </submittedName>
</protein>
<gene>
    <name evidence="1" type="ORF">E3J95_05195</name>
</gene>
<comment type="caution">
    <text evidence="1">The sequence shown here is derived from an EMBL/GenBank/DDBJ whole genome shotgun (WGS) entry which is preliminary data.</text>
</comment>
<dbReference type="InterPro" id="IPR000014">
    <property type="entry name" value="PAS"/>
</dbReference>